<keyword evidence="3" id="KW-1185">Reference proteome</keyword>
<feature type="region of interest" description="Disordered" evidence="1">
    <location>
        <begin position="67"/>
        <end position="92"/>
    </location>
</feature>
<evidence type="ECO:0000256" key="1">
    <source>
        <dbReference type="SAM" id="MobiDB-lite"/>
    </source>
</evidence>
<proteinExistence type="predicted"/>
<reference evidence="2" key="1">
    <citation type="journal article" date="2020" name="Stud. Mycol.">
        <title>101 Dothideomycetes genomes: a test case for predicting lifestyles and emergence of pathogens.</title>
        <authorList>
            <person name="Haridas S."/>
            <person name="Albert R."/>
            <person name="Binder M."/>
            <person name="Bloem J."/>
            <person name="Labutti K."/>
            <person name="Salamov A."/>
            <person name="Andreopoulos B."/>
            <person name="Baker S."/>
            <person name="Barry K."/>
            <person name="Bills G."/>
            <person name="Bluhm B."/>
            <person name="Cannon C."/>
            <person name="Castanera R."/>
            <person name="Culley D."/>
            <person name="Daum C."/>
            <person name="Ezra D."/>
            <person name="Gonzalez J."/>
            <person name="Henrissat B."/>
            <person name="Kuo A."/>
            <person name="Liang C."/>
            <person name="Lipzen A."/>
            <person name="Lutzoni F."/>
            <person name="Magnuson J."/>
            <person name="Mondo S."/>
            <person name="Nolan M."/>
            <person name="Ohm R."/>
            <person name="Pangilinan J."/>
            <person name="Park H.-J."/>
            <person name="Ramirez L."/>
            <person name="Alfaro M."/>
            <person name="Sun H."/>
            <person name="Tritt A."/>
            <person name="Yoshinaga Y."/>
            <person name="Zwiers L.-H."/>
            <person name="Turgeon B."/>
            <person name="Goodwin S."/>
            <person name="Spatafora J."/>
            <person name="Crous P."/>
            <person name="Grigoriev I."/>
        </authorList>
    </citation>
    <scope>NUCLEOTIDE SEQUENCE</scope>
    <source>
        <strain evidence="2">HMLAC05119</strain>
    </source>
</reference>
<accession>A0A6A5Q8M2</accession>
<protein>
    <submittedName>
        <fullName evidence="2">Uncharacterized protein</fullName>
    </submittedName>
</protein>
<evidence type="ECO:0000313" key="3">
    <source>
        <dbReference type="Proteomes" id="UP000800096"/>
    </source>
</evidence>
<dbReference type="AlphaFoldDB" id="A0A6A5Q8M2"/>
<organism evidence="2 3">
    <name type="scientific">Ampelomyces quisqualis</name>
    <name type="common">Powdery mildew agent</name>
    <dbReference type="NCBI Taxonomy" id="50730"/>
    <lineage>
        <taxon>Eukaryota</taxon>
        <taxon>Fungi</taxon>
        <taxon>Dikarya</taxon>
        <taxon>Ascomycota</taxon>
        <taxon>Pezizomycotina</taxon>
        <taxon>Dothideomycetes</taxon>
        <taxon>Pleosporomycetidae</taxon>
        <taxon>Pleosporales</taxon>
        <taxon>Pleosporineae</taxon>
        <taxon>Phaeosphaeriaceae</taxon>
        <taxon>Ampelomyces</taxon>
    </lineage>
</organism>
<gene>
    <name evidence="2" type="ORF">BDU57DRAFT_109502</name>
</gene>
<dbReference type="Proteomes" id="UP000800096">
    <property type="component" value="Unassembled WGS sequence"/>
</dbReference>
<name>A0A6A5Q8M2_AMPQU</name>
<sequence>MLHLLSTGRLAAGVRPRCKILCRQEHSLPHSQFLDLALAGSTSAPSLAALFTMSLLCTEYNRENVRSTAHPHRGCRPPPQDAAKPKLANHLK</sequence>
<evidence type="ECO:0000313" key="2">
    <source>
        <dbReference type="EMBL" id="KAF1911076.1"/>
    </source>
</evidence>
<dbReference type="EMBL" id="ML979146">
    <property type="protein sequence ID" value="KAF1911076.1"/>
    <property type="molecule type" value="Genomic_DNA"/>
</dbReference>